<dbReference type="EMBL" id="JBEWWF010000003">
    <property type="protein sequence ID" value="MET3076783.1"/>
    <property type="molecule type" value="Genomic_DNA"/>
</dbReference>
<dbReference type="RefSeq" id="WP_354467051.1">
    <property type="nucleotide sequence ID" value="NZ_JBEWWF010000003.1"/>
</dbReference>
<evidence type="ECO:0000313" key="3">
    <source>
        <dbReference type="Proteomes" id="UP001548992"/>
    </source>
</evidence>
<keyword evidence="1" id="KW-0812">Transmembrane</keyword>
<keyword evidence="1" id="KW-1133">Transmembrane helix</keyword>
<feature type="transmembrane region" description="Helical" evidence="1">
    <location>
        <begin position="6"/>
        <end position="27"/>
    </location>
</feature>
<evidence type="ECO:0000313" key="2">
    <source>
        <dbReference type="EMBL" id="MET3076783.1"/>
    </source>
</evidence>
<dbReference type="Proteomes" id="UP001548992">
    <property type="component" value="Unassembled WGS sequence"/>
</dbReference>
<protein>
    <submittedName>
        <fullName evidence="2">Uncharacterized protein</fullName>
    </submittedName>
</protein>
<comment type="caution">
    <text evidence="2">The sequence shown here is derived from an EMBL/GenBank/DDBJ whole genome shotgun (WGS) entry which is preliminary data.</text>
</comment>
<keyword evidence="1" id="KW-0472">Membrane</keyword>
<gene>
    <name evidence="2" type="ORF">ABXV16_13575</name>
</gene>
<reference evidence="2 3" key="1">
    <citation type="submission" date="2024-07" db="EMBL/GenBank/DDBJ databases">
        <title>Isolation, whole-genome sequencing, and annotation of five antibiotic-resistant bacteria from environmental samples.</title>
        <authorList>
            <person name="Bedore T."/>
            <person name="Hudson A.O."/>
            <person name="Kumar G."/>
        </authorList>
    </citation>
    <scope>NUCLEOTIDE SEQUENCE [LARGE SCALE GENOMIC DNA]</scope>
    <source>
        <strain evidence="2 3">RIT844</strain>
    </source>
</reference>
<organism evidence="2 3">
    <name type="scientific">Pantoea leporis</name>
    <dbReference type="NCBI Taxonomy" id="2933780"/>
    <lineage>
        <taxon>Bacteria</taxon>
        <taxon>Pseudomonadati</taxon>
        <taxon>Pseudomonadota</taxon>
        <taxon>Gammaproteobacteria</taxon>
        <taxon>Enterobacterales</taxon>
        <taxon>Erwiniaceae</taxon>
        <taxon>Pantoea</taxon>
    </lineage>
</organism>
<accession>A0ABV2E0G6</accession>
<keyword evidence="3" id="KW-1185">Reference proteome</keyword>
<name>A0ABV2E0G6_9GAMM</name>
<sequence>MLNSTVIKRFHLILTLLLLIIIGFLVIDNESSRDNDVLKRSQKINQSSWLYMTEYSAGGATVPVIYRYYLTSEITGNEKQVLNKLKTLEPLIEGVGSIRSINISANGHINFGWSGKIVSVSSKVGTADFEFEN</sequence>
<evidence type="ECO:0000256" key="1">
    <source>
        <dbReference type="SAM" id="Phobius"/>
    </source>
</evidence>
<proteinExistence type="predicted"/>